<protein>
    <submittedName>
        <fullName evidence="2">Ribonuclease H-like domain-containing protein</fullName>
    </submittedName>
</protein>
<dbReference type="Gene3D" id="3.30.420.10">
    <property type="entry name" value="Ribonuclease H-like superfamily/Ribonuclease H"/>
    <property type="match status" value="1"/>
</dbReference>
<evidence type="ECO:0000313" key="2">
    <source>
        <dbReference type="EMBL" id="MCQ4335011.1"/>
    </source>
</evidence>
<dbReference type="Proteomes" id="UP001139494">
    <property type="component" value="Unassembled WGS sequence"/>
</dbReference>
<accession>A0A9R1CWY5</accession>
<dbReference type="EMBL" id="JAHLKM010000056">
    <property type="protein sequence ID" value="MCQ4335011.1"/>
    <property type="molecule type" value="Genomic_DNA"/>
</dbReference>
<organism evidence="2 3">
    <name type="scientific">Natronomonas aquatica</name>
    <dbReference type="NCBI Taxonomy" id="2841590"/>
    <lineage>
        <taxon>Archaea</taxon>
        <taxon>Methanobacteriati</taxon>
        <taxon>Methanobacteriota</taxon>
        <taxon>Stenosarchaea group</taxon>
        <taxon>Halobacteria</taxon>
        <taxon>Halobacteriales</taxon>
        <taxon>Natronomonadaceae</taxon>
        <taxon>Natronomonas</taxon>
    </lineage>
</organism>
<dbReference type="InterPro" id="IPR038720">
    <property type="entry name" value="YprB_RNase_H-like_dom"/>
</dbReference>
<reference evidence="2" key="1">
    <citation type="journal article" date="2023" name="Front. Microbiol.">
        <title>Genomic-based phylogenetic and metabolic analyses of the genus Natronomonas, and description of Natronomonas aquatica sp. nov.</title>
        <authorList>
            <person name="Garcia-Roldan A."/>
            <person name="Duran-Viseras A."/>
            <person name="de la Haba R.R."/>
            <person name="Corral P."/>
            <person name="Sanchez-Porro C."/>
            <person name="Ventosa A."/>
        </authorList>
    </citation>
    <scope>NUCLEOTIDE SEQUENCE</scope>
    <source>
        <strain evidence="2">F2-12</strain>
    </source>
</reference>
<sequence length="210" mass="23725">MPHNHRIAIDIETIPLVNDPDFQNPEHWTVFAVALGHAPPHGDTNVTVLFRNTPTLTAEGELINDTIDWIADRTDSGRTILSYNGNNYDLPVLRHRASRIDDVDSGMSVSRRLALLLDTSNHVDLIQDMKDRKGDWVSLDDALEIHQITADEPEWMGSKVTGAEMPSMGIELLSDRPNTDLRRVVKRYAASDVDPLFELHEKLTDDRVRD</sequence>
<evidence type="ECO:0000313" key="3">
    <source>
        <dbReference type="Proteomes" id="UP001139494"/>
    </source>
</evidence>
<dbReference type="SUPFAM" id="SSF53098">
    <property type="entry name" value="Ribonuclease H-like"/>
    <property type="match status" value="1"/>
</dbReference>
<dbReference type="InterPro" id="IPR012337">
    <property type="entry name" value="RNaseH-like_sf"/>
</dbReference>
<dbReference type="Pfam" id="PF13482">
    <property type="entry name" value="RNase_H_2"/>
    <property type="match status" value="1"/>
</dbReference>
<keyword evidence="3" id="KW-1185">Reference proteome</keyword>
<gene>
    <name evidence="2" type="ORF">KM295_16290</name>
</gene>
<feature type="domain" description="YprB ribonuclease H-like" evidence="1">
    <location>
        <begin position="10"/>
        <end position="203"/>
    </location>
</feature>
<comment type="caution">
    <text evidence="2">The sequence shown here is derived from an EMBL/GenBank/DDBJ whole genome shotgun (WGS) entry which is preliminary data.</text>
</comment>
<evidence type="ECO:0000259" key="1">
    <source>
        <dbReference type="Pfam" id="PF13482"/>
    </source>
</evidence>
<dbReference type="GO" id="GO:0003676">
    <property type="term" value="F:nucleic acid binding"/>
    <property type="evidence" value="ECO:0007669"/>
    <property type="project" value="InterPro"/>
</dbReference>
<dbReference type="AlphaFoldDB" id="A0A9R1CWY5"/>
<name>A0A9R1CWY5_9EURY</name>
<proteinExistence type="predicted"/>
<dbReference type="RefSeq" id="WP_256031415.1">
    <property type="nucleotide sequence ID" value="NZ_JAHLKM010000056.1"/>
</dbReference>
<dbReference type="InterPro" id="IPR036397">
    <property type="entry name" value="RNaseH_sf"/>
</dbReference>